<protein>
    <submittedName>
        <fullName evidence="2">Uncharacterized protein</fullName>
    </submittedName>
</protein>
<keyword evidence="1" id="KW-0812">Transmembrane</keyword>
<reference evidence="2" key="2">
    <citation type="journal article" date="2015" name="Fish Shellfish Immunol.">
        <title>Early steps in the European eel (Anguilla anguilla)-Vibrio vulnificus interaction in the gills: Role of the RtxA13 toxin.</title>
        <authorList>
            <person name="Callol A."/>
            <person name="Pajuelo D."/>
            <person name="Ebbesson L."/>
            <person name="Teles M."/>
            <person name="MacKenzie S."/>
            <person name="Amaro C."/>
        </authorList>
    </citation>
    <scope>NUCLEOTIDE SEQUENCE</scope>
</reference>
<evidence type="ECO:0000313" key="2">
    <source>
        <dbReference type="EMBL" id="JAH95675.1"/>
    </source>
</evidence>
<dbReference type="AlphaFoldDB" id="A0A0E9X196"/>
<feature type="transmembrane region" description="Helical" evidence="1">
    <location>
        <begin position="6"/>
        <end position="25"/>
    </location>
</feature>
<sequence length="74" mass="8503">MRTFIIIFLNTVHWSVIGLICINAVHIKLETSNQRLYKQETSFQTQLLTKDILGCAVWSVLMNLECLSRHGVGR</sequence>
<evidence type="ECO:0000256" key="1">
    <source>
        <dbReference type="SAM" id="Phobius"/>
    </source>
</evidence>
<proteinExistence type="predicted"/>
<reference evidence="2" key="1">
    <citation type="submission" date="2014-11" db="EMBL/GenBank/DDBJ databases">
        <authorList>
            <person name="Amaro Gonzalez C."/>
        </authorList>
    </citation>
    <scope>NUCLEOTIDE SEQUENCE</scope>
</reference>
<name>A0A0E9X196_ANGAN</name>
<keyword evidence="1" id="KW-1133">Transmembrane helix</keyword>
<accession>A0A0E9X196</accession>
<organism evidence="2">
    <name type="scientific">Anguilla anguilla</name>
    <name type="common">European freshwater eel</name>
    <name type="synonym">Muraena anguilla</name>
    <dbReference type="NCBI Taxonomy" id="7936"/>
    <lineage>
        <taxon>Eukaryota</taxon>
        <taxon>Metazoa</taxon>
        <taxon>Chordata</taxon>
        <taxon>Craniata</taxon>
        <taxon>Vertebrata</taxon>
        <taxon>Euteleostomi</taxon>
        <taxon>Actinopterygii</taxon>
        <taxon>Neopterygii</taxon>
        <taxon>Teleostei</taxon>
        <taxon>Anguilliformes</taxon>
        <taxon>Anguillidae</taxon>
        <taxon>Anguilla</taxon>
    </lineage>
</organism>
<keyword evidence="1" id="KW-0472">Membrane</keyword>
<dbReference type="EMBL" id="GBXM01012902">
    <property type="protein sequence ID" value="JAH95675.1"/>
    <property type="molecule type" value="Transcribed_RNA"/>
</dbReference>